<comment type="subcellular location">
    <subcellularLocation>
        <location evidence="1 7">Cell membrane</location>
        <topology evidence="1 7">Multi-pass membrane protein</topology>
    </subcellularLocation>
</comment>
<keyword evidence="6 8" id="KW-0472">Membrane</keyword>
<evidence type="ECO:0000313" key="10">
    <source>
        <dbReference type="Proteomes" id="UP000187404"/>
    </source>
</evidence>
<keyword evidence="3" id="KW-1003">Cell membrane</keyword>
<comment type="caution">
    <text evidence="9">The sequence shown here is derived from an EMBL/GenBank/DDBJ whole genome shotgun (WGS) entry which is preliminary data.</text>
</comment>
<evidence type="ECO:0000256" key="7">
    <source>
        <dbReference type="RuleBase" id="RU003942"/>
    </source>
</evidence>
<evidence type="ECO:0000256" key="2">
    <source>
        <dbReference type="ARBA" id="ARBA00022448"/>
    </source>
</evidence>
<dbReference type="STRING" id="1261640.BHK98_12110"/>
<organism evidence="9 10">
    <name type="scientific">Hornefia porci</name>
    <dbReference type="NCBI Taxonomy" id="2652292"/>
    <lineage>
        <taxon>Bacteria</taxon>
        <taxon>Bacillati</taxon>
        <taxon>Bacillota</taxon>
        <taxon>Clostridia</taxon>
        <taxon>Peptostreptococcales</taxon>
        <taxon>Anaerovoracaceae</taxon>
        <taxon>Hornefia</taxon>
    </lineage>
</organism>
<keyword evidence="10" id="KW-1185">Reference proteome</keyword>
<evidence type="ECO:0008006" key="11">
    <source>
        <dbReference type="Google" id="ProtNLM"/>
    </source>
</evidence>
<dbReference type="InterPro" id="IPR000390">
    <property type="entry name" value="Small_drug/metabolite_transptr"/>
</dbReference>
<evidence type="ECO:0000256" key="6">
    <source>
        <dbReference type="ARBA" id="ARBA00023136"/>
    </source>
</evidence>
<keyword evidence="4 7" id="KW-0812">Transmembrane</keyword>
<dbReference type="PANTHER" id="PTHR30561:SF0">
    <property type="entry name" value="GUANIDINIUM EXPORTER"/>
    <property type="match status" value="1"/>
</dbReference>
<dbReference type="Pfam" id="PF00893">
    <property type="entry name" value="Multi_Drug_Res"/>
    <property type="match status" value="1"/>
</dbReference>
<feature type="transmembrane region" description="Helical" evidence="8">
    <location>
        <begin position="57"/>
        <end position="78"/>
    </location>
</feature>
<protein>
    <recommendedName>
        <fullName evidence="11">Quaternary ammonium compound-resistance protein SugE</fullName>
    </recommendedName>
</protein>
<dbReference type="AlphaFoldDB" id="A0A1Q9JKQ5"/>
<dbReference type="PANTHER" id="PTHR30561">
    <property type="entry name" value="SMR FAMILY PROTON-DEPENDENT DRUG EFFLUX TRANSPORTER SUGE"/>
    <property type="match status" value="1"/>
</dbReference>
<evidence type="ECO:0000256" key="5">
    <source>
        <dbReference type="ARBA" id="ARBA00022989"/>
    </source>
</evidence>
<dbReference type="Gene3D" id="1.10.3730.20">
    <property type="match status" value="1"/>
</dbReference>
<feature type="transmembrane region" description="Helical" evidence="8">
    <location>
        <begin position="84"/>
        <end position="103"/>
    </location>
</feature>
<evidence type="ECO:0000256" key="4">
    <source>
        <dbReference type="ARBA" id="ARBA00022692"/>
    </source>
</evidence>
<comment type="similarity">
    <text evidence="7">Belongs to the drug/metabolite transporter (DMT) superfamily. Small multidrug resistance (SMR) (TC 2.A.7.1) family.</text>
</comment>
<dbReference type="RefSeq" id="WP_075714608.1">
    <property type="nucleotide sequence ID" value="NZ_MJIE01000001.1"/>
</dbReference>
<dbReference type="InterPro" id="IPR037185">
    <property type="entry name" value="EmrE-like"/>
</dbReference>
<dbReference type="EMBL" id="MJIE01000001">
    <property type="protein sequence ID" value="OLR56741.1"/>
    <property type="molecule type" value="Genomic_DNA"/>
</dbReference>
<sequence>MKWIILGIAGALEITWAVAMKFSGGFTQLIPSVITAVSYVASAVFLALALKNLPLGTAYAIWTGIGIIGTSVLGVLLFRETVSLPQWICIALIVVGVIGLRLLSSE</sequence>
<accession>A0A1Q9JKQ5</accession>
<proteinExistence type="inferred from homology"/>
<gene>
    <name evidence="9" type="ORF">BHK98_12110</name>
</gene>
<name>A0A1Q9JKQ5_9FIRM</name>
<evidence type="ECO:0000256" key="3">
    <source>
        <dbReference type="ARBA" id="ARBA00022475"/>
    </source>
</evidence>
<dbReference type="FunFam" id="1.10.3730.20:FF:000001">
    <property type="entry name" value="Quaternary ammonium compound resistance transporter SugE"/>
    <property type="match status" value="1"/>
</dbReference>
<evidence type="ECO:0000256" key="1">
    <source>
        <dbReference type="ARBA" id="ARBA00004651"/>
    </source>
</evidence>
<dbReference type="GO" id="GO:0005886">
    <property type="term" value="C:plasma membrane"/>
    <property type="evidence" value="ECO:0007669"/>
    <property type="project" value="UniProtKB-SubCell"/>
</dbReference>
<dbReference type="SUPFAM" id="SSF103481">
    <property type="entry name" value="Multidrug resistance efflux transporter EmrE"/>
    <property type="match status" value="1"/>
</dbReference>
<feature type="transmembrane region" description="Helical" evidence="8">
    <location>
        <begin position="29"/>
        <end position="50"/>
    </location>
</feature>
<evidence type="ECO:0000313" key="9">
    <source>
        <dbReference type="EMBL" id="OLR56741.1"/>
    </source>
</evidence>
<reference evidence="9 10" key="1">
    <citation type="journal article" date="2016" name="Appl. Environ. Microbiol.">
        <title>Function and Phylogeny of Bacterial Butyryl Coenzyme A:Acetate Transferases and Their Diversity in the Proximal Colon of Swine.</title>
        <authorList>
            <person name="Trachsel J."/>
            <person name="Bayles D.O."/>
            <person name="Looft T."/>
            <person name="Levine U.Y."/>
            <person name="Allen H.K."/>
        </authorList>
    </citation>
    <scope>NUCLEOTIDE SEQUENCE [LARGE SCALE GENOMIC DNA]</scope>
    <source>
        <strain evidence="9 10">68-3-10</strain>
    </source>
</reference>
<keyword evidence="5 8" id="KW-1133">Transmembrane helix</keyword>
<dbReference type="GO" id="GO:0022857">
    <property type="term" value="F:transmembrane transporter activity"/>
    <property type="evidence" value="ECO:0007669"/>
    <property type="project" value="InterPro"/>
</dbReference>
<evidence type="ECO:0000256" key="8">
    <source>
        <dbReference type="SAM" id="Phobius"/>
    </source>
</evidence>
<keyword evidence="2" id="KW-0813">Transport</keyword>
<dbReference type="InterPro" id="IPR045324">
    <property type="entry name" value="Small_multidrug_res"/>
</dbReference>
<dbReference type="OrthoDB" id="21828at2"/>
<dbReference type="Proteomes" id="UP000187404">
    <property type="component" value="Unassembled WGS sequence"/>
</dbReference>